<organism evidence="1 2">
    <name type="scientific">Caenorhabditis remanei</name>
    <name type="common">Caenorhabditis vulgaris</name>
    <dbReference type="NCBI Taxonomy" id="31234"/>
    <lineage>
        <taxon>Eukaryota</taxon>
        <taxon>Metazoa</taxon>
        <taxon>Ecdysozoa</taxon>
        <taxon>Nematoda</taxon>
        <taxon>Chromadorea</taxon>
        <taxon>Rhabditida</taxon>
        <taxon>Rhabditina</taxon>
        <taxon>Rhabditomorpha</taxon>
        <taxon>Rhabditoidea</taxon>
        <taxon>Rhabditidae</taxon>
        <taxon>Peloderinae</taxon>
        <taxon>Caenorhabditis</taxon>
    </lineage>
</organism>
<dbReference type="RefSeq" id="XP_053585871.1">
    <property type="nucleotide sequence ID" value="XM_053731099.1"/>
</dbReference>
<dbReference type="CTD" id="78776153"/>
<reference evidence="1 2" key="1">
    <citation type="submission" date="2019-12" db="EMBL/GenBank/DDBJ databases">
        <title>Chromosome-level assembly of the Caenorhabditis remanei genome.</title>
        <authorList>
            <person name="Teterina A.A."/>
            <person name="Willis J.H."/>
            <person name="Phillips P.C."/>
        </authorList>
    </citation>
    <scope>NUCLEOTIDE SEQUENCE [LARGE SCALE GENOMIC DNA]</scope>
    <source>
        <strain evidence="1 2">PX506</strain>
        <tissue evidence="1">Whole organism</tissue>
    </source>
</reference>
<name>A0A6A5GXE0_CAERE</name>
<gene>
    <name evidence="1" type="ORF">GCK72_015738</name>
</gene>
<accession>A0A6A5GXE0</accession>
<dbReference type="GeneID" id="78776153"/>
<comment type="caution">
    <text evidence="1">The sequence shown here is derived from an EMBL/GenBank/DDBJ whole genome shotgun (WGS) entry which is preliminary data.</text>
</comment>
<dbReference type="AlphaFoldDB" id="A0A6A5GXE0"/>
<sequence length="158" mass="17476">MPPTAIPYIFGNADKANDSSFPPCQIQTDSLKVPEVQCGRNYSLEGTKMIDDLAEKYPKDSHKQLEQWEALGDDTWLSCFIPLRDEINCKHKECEGSEDSAVLCICGPKKCKMGSDGLCEKKGSKDGDGKDEKDGSSSLFVLGTMLNLTIFYLISSFF</sequence>
<protein>
    <submittedName>
        <fullName evidence="1">Uncharacterized protein</fullName>
    </submittedName>
</protein>
<dbReference type="Proteomes" id="UP000483820">
    <property type="component" value="Chromosome IV"/>
</dbReference>
<dbReference type="KEGG" id="crq:GCK72_015738"/>
<dbReference type="EMBL" id="WUAV01000004">
    <property type="protein sequence ID" value="KAF1759274.1"/>
    <property type="molecule type" value="Genomic_DNA"/>
</dbReference>
<evidence type="ECO:0000313" key="2">
    <source>
        <dbReference type="Proteomes" id="UP000483820"/>
    </source>
</evidence>
<evidence type="ECO:0000313" key="1">
    <source>
        <dbReference type="EMBL" id="KAF1759274.1"/>
    </source>
</evidence>
<proteinExistence type="predicted"/>